<accession>A0A919JQ42</accession>
<dbReference type="InterPro" id="IPR000160">
    <property type="entry name" value="GGDEF_dom"/>
</dbReference>
<evidence type="ECO:0000259" key="1">
    <source>
        <dbReference type="PROSITE" id="PS50887"/>
    </source>
</evidence>
<sequence>MTAKAAERDQELVHDARAAIAATLDELEIQPVAEFRAIREPAAEARALAEAIGDLEAAQRAALLEADVLLREGRIGEGGRMAHQARAWAEQNGSSYVLARAHRYLSIFYRLVGDTSDALNHAVQCVAHLAEDTLPAIRARHLMTLAVSLGDGGSPEEADRRYREALDTAVRIGDQELALLVLNNMTYSAYECGDEPAARQFADRMREVSARSGRPLGANELDTAARVDMMGGRYDAVEAALAGVLDGRLKVNEGDAAAECLITLAECRRLAGDYPQAQEALDRAVLECEKNGLGRLRAMCRQEQAALYAAAGRFEDAYEEHRLFHADSTALHSTQREARARALQAVFEANEARRASEHFREMAHRDALTGLYNRRYVNERLPALLGEAATRRTPISAAIVDLDHFKRINDTLSHATGDTVLQHIGKLLQEAATGPALAARMGGEEFLLIFPGIDATEAAERCERLRLRIRAHPWQPVTGAHPVTTSIGVTTVEDGRATVSALLSQADRNLYAAKRGGRDRVVTDLS</sequence>
<protein>
    <recommendedName>
        <fullName evidence="1">GGDEF domain-containing protein</fullName>
    </recommendedName>
</protein>
<dbReference type="InterPro" id="IPR050469">
    <property type="entry name" value="Diguanylate_Cyclase"/>
</dbReference>
<feature type="domain" description="GGDEF" evidence="1">
    <location>
        <begin position="393"/>
        <end position="526"/>
    </location>
</feature>
<dbReference type="GO" id="GO:0043709">
    <property type="term" value="P:cell adhesion involved in single-species biofilm formation"/>
    <property type="evidence" value="ECO:0007669"/>
    <property type="project" value="TreeGrafter"/>
</dbReference>
<comment type="caution">
    <text evidence="2">The sequence shown here is derived from an EMBL/GenBank/DDBJ whole genome shotgun (WGS) entry which is preliminary data.</text>
</comment>
<dbReference type="InterPro" id="IPR043128">
    <property type="entry name" value="Rev_trsase/Diguanyl_cyclase"/>
</dbReference>
<dbReference type="Gene3D" id="1.25.40.10">
    <property type="entry name" value="Tetratricopeptide repeat domain"/>
    <property type="match status" value="1"/>
</dbReference>
<reference evidence="2" key="1">
    <citation type="submission" date="2021-01" db="EMBL/GenBank/DDBJ databases">
        <title>Whole genome shotgun sequence of Actinoplanes rishiriensis NBRC 108556.</title>
        <authorList>
            <person name="Komaki H."/>
            <person name="Tamura T."/>
        </authorList>
    </citation>
    <scope>NUCLEOTIDE SEQUENCE</scope>
    <source>
        <strain evidence="2">NBRC 108556</strain>
    </source>
</reference>
<dbReference type="InterPro" id="IPR011990">
    <property type="entry name" value="TPR-like_helical_dom_sf"/>
</dbReference>
<dbReference type="PROSITE" id="PS50887">
    <property type="entry name" value="GGDEF"/>
    <property type="match status" value="1"/>
</dbReference>
<dbReference type="Proteomes" id="UP000636960">
    <property type="component" value="Unassembled WGS sequence"/>
</dbReference>
<keyword evidence="3" id="KW-1185">Reference proteome</keyword>
<dbReference type="GO" id="GO:1902201">
    <property type="term" value="P:negative regulation of bacterial-type flagellum-dependent cell motility"/>
    <property type="evidence" value="ECO:0007669"/>
    <property type="project" value="TreeGrafter"/>
</dbReference>
<dbReference type="AlphaFoldDB" id="A0A919JQ42"/>
<dbReference type="Gene3D" id="3.30.70.270">
    <property type="match status" value="1"/>
</dbReference>
<dbReference type="PANTHER" id="PTHR45138:SF9">
    <property type="entry name" value="DIGUANYLATE CYCLASE DGCM-RELATED"/>
    <property type="match status" value="1"/>
</dbReference>
<gene>
    <name evidence="2" type="ORF">Ari01nite_05260</name>
</gene>
<dbReference type="CDD" id="cd01949">
    <property type="entry name" value="GGDEF"/>
    <property type="match status" value="1"/>
</dbReference>
<dbReference type="GO" id="GO:0005886">
    <property type="term" value="C:plasma membrane"/>
    <property type="evidence" value="ECO:0007669"/>
    <property type="project" value="TreeGrafter"/>
</dbReference>
<dbReference type="SUPFAM" id="SSF48452">
    <property type="entry name" value="TPR-like"/>
    <property type="match status" value="2"/>
</dbReference>
<dbReference type="PANTHER" id="PTHR45138">
    <property type="entry name" value="REGULATORY COMPONENTS OF SENSORY TRANSDUCTION SYSTEM"/>
    <property type="match status" value="1"/>
</dbReference>
<dbReference type="SMART" id="SM00267">
    <property type="entry name" value="GGDEF"/>
    <property type="match status" value="1"/>
</dbReference>
<proteinExistence type="predicted"/>
<dbReference type="RefSeq" id="WP_203778908.1">
    <property type="nucleotide sequence ID" value="NZ_BOMV01000005.1"/>
</dbReference>
<name>A0A919JQ42_9ACTN</name>
<dbReference type="Pfam" id="PF00990">
    <property type="entry name" value="GGDEF"/>
    <property type="match status" value="1"/>
</dbReference>
<dbReference type="NCBIfam" id="TIGR00254">
    <property type="entry name" value="GGDEF"/>
    <property type="match status" value="1"/>
</dbReference>
<dbReference type="InterPro" id="IPR029787">
    <property type="entry name" value="Nucleotide_cyclase"/>
</dbReference>
<dbReference type="GO" id="GO:0052621">
    <property type="term" value="F:diguanylate cyclase activity"/>
    <property type="evidence" value="ECO:0007669"/>
    <property type="project" value="TreeGrafter"/>
</dbReference>
<dbReference type="EMBL" id="BOMV01000005">
    <property type="protein sequence ID" value="GIE93061.1"/>
    <property type="molecule type" value="Genomic_DNA"/>
</dbReference>
<dbReference type="SUPFAM" id="SSF55073">
    <property type="entry name" value="Nucleotide cyclase"/>
    <property type="match status" value="1"/>
</dbReference>
<evidence type="ECO:0000313" key="2">
    <source>
        <dbReference type="EMBL" id="GIE93061.1"/>
    </source>
</evidence>
<evidence type="ECO:0000313" key="3">
    <source>
        <dbReference type="Proteomes" id="UP000636960"/>
    </source>
</evidence>
<dbReference type="FunFam" id="3.30.70.270:FF:000001">
    <property type="entry name" value="Diguanylate cyclase domain protein"/>
    <property type="match status" value="1"/>
</dbReference>
<organism evidence="2 3">
    <name type="scientific">Paractinoplanes rishiriensis</name>
    <dbReference type="NCBI Taxonomy" id="1050105"/>
    <lineage>
        <taxon>Bacteria</taxon>
        <taxon>Bacillati</taxon>
        <taxon>Actinomycetota</taxon>
        <taxon>Actinomycetes</taxon>
        <taxon>Micromonosporales</taxon>
        <taxon>Micromonosporaceae</taxon>
        <taxon>Paractinoplanes</taxon>
    </lineage>
</organism>